<dbReference type="InterPro" id="IPR036396">
    <property type="entry name" value="Cyt_P450_sf"/>
</dbReference>
<feature type="compositionally biased region" description="Basic residues" evidence="6">
    <location>
        <begin position="42"/>
        <end position="51"/>
    </location>
</feature>
<proteinExistence type="predicted"/>
<feature type="compositionally biased region" description="Low complexity" evidence="6">
    <location>
        <begin position="57"/>
        <end position="72"/>
    </location>
</feature>
<dbReference type="AlphaFoldDB" id="A0A5N6KT11"/>
<comment type="caution">
    <text evidence="7">The sequence shown here is derived from an EMBL/GenBank/DDBJ whole genome shotgun (WGS) entry which is preliminary data.</text>
</comment>
<dbReference type="Pfam" id="PF00067">
    <property type="entry name" value="p450"/>
    <property type="match status" value="1"/>
</dbReference>
<evidence type="ECO:0000313" key="8">
    <source>
        <dbReference type="Proteomes" id="UP000327013"/>
    </source>
</evidence>
<dbReference type="PANTHER" id="PTHR24305:SF235">
    <property type="entry name" value="CYTOCHROME P450 MONOOXYGENASE APDB-RELATED"/>
    <property type="match status" value="1"/>
</dbReference>
<reference evidence="7 8" key="1">
    <citation type="submission" date="2019-06" db="EMBL/GenBank/DDBJ databases">
        <title>A chromosomal-level reference genome of Carpinus fangiana (Coryloideae, Betulaceae).</title>
        <authorList>
            <person name="Yang X."/>
            <person name="Wang Z."/>
            <person name="Zhang L."/>
            <person name="Hao G."/>
            <person name="Liu J."/>
            <person name="Yang Y."/>
        </authorList>
    </citation>
    <scope>NUCLEOTIDE SEQUENCE [LARGE SCALE GENOMIC DNA]</scope>
    <source>
        <strain evidence="7">Cfa_2016G</strain>
        <tissue evidence="7">Leaf</tissue>
    </source>
</reference>
<keyword evidence="5" id="KW-0349">Heme</keyword>
<feature type="region of interest" description="Disordered" evidence="6">
    <location>
        <begin position="1"/>
        <end position="77"/>
    </location>
</feature>
<feature type="compositionally biased region" description="Polar residues" evidence="6">
    <location>
        <begin position="361"/>
        <end position="376"/>
    </location>
</feature>
<keyword evidence="3" id="KW-0560">Oxidoreductase</keyword>
<keyword evidence="2 5" id="KW-0479">Metal-binding</keyword>
<keyword evidence="4 5" id="KW-0408">Iron</keyword>
<dbReference type="PANTHER" id="PTHR24305">
    <property type="entry name" value="CYTOCHROME P450"/>
    <property type="match status" value="1"/>
</dbReference>
<gene>
    <name evidence="7" type="ORF">FH972_022594</name>
</gene>
<evidence type="ECO:0000256" key="2">
    <source>
        <dbReference type="ARBA" id="ARBA00022723"/>
    </source>
</evidence>
<evidence type="ECO:0000256" key="5">
    <source>
        <dbReference type="PIRSR" id="PIRSR602401-1"/>
    </source>
</evidence>
<feature type="region of interest" description="Disordered" evidence="6">
    <location>
        <begin position="307"/>
        <end position="422"/>
    </location>
</feature>
<evidence type="ECO:0000256" key="3">
    <source>
        <dbReference type="ARBA" id="ARBA00023002"/>
    </source>
</evidence>
<sequence>MAAPADAENAHILGHPADDDLLASAQPGNALSQSPASDAKSRKLRLRKARFQARQLPPSAYSTSSSPPSSSSLVDNPHIESQTPVAQLSSSVSGSPHSIQILSNSSLRRKKVQSREAVPGAPLPGPAAADETWLVSQADHDNPSSRRSSIPVKISRPTGAARASYGSRRSVSGGESKYIEHLESQLAAMQTQLQSLTSPSSTRTQSAKLRAINAESIILRQDVADWEQKFNDRLQEQMEQNDLVTASLRGHIRALECIVEESQARTKELVVECELKSKSLDAVESANYELERRVEFLSELLATSPNRVDLHGSDIDSRSMRTRSIPPPRLFSPDRSKRLSIHTNGLPGMTNPERRRDSHASEASSLDQAISTSSDGVVSRGRREESDEPESPTLIESSMSAPRRFSWIKSKGPENNTGPRPARKMRRFYTGAMGPRTLILPVTTHASPVSASAHSPTTPCPPRGHRPNIHSLSELRIPTMTPNSIESHQLHRRSATWDDEDTSIRFGRRFSTAPQPVSAPPSAASYHPERSHHRESGESLGHRVKFSDQPDGRSLFDELGQLQSDNSSDFGSPPPEVAVKHQGSPEDSSLCSSPTNPLPHKFAESPGSKQVTLYAKSPHSRSFVTGSSSIAALVRRPGGVLAILSTLFSRSLSVYTANARNLMNTAWLNTTLSRPVVEFRWWLIRILVGGLRRKGLFDMPLYSSRSAGAGLGLAAAGAGAHMMAPSPSYHGSDAESLSLSSTHVPGPIANAFSNIPRARWVLNDDAHDVHVAAHRQYGPVVRFGPNMVSVSDPAEIQHIYAVTAGFKKSDFYRALSFFVKGKAIPGTFATQDENIHRALRRPIASMYAMTSVKHYEPFVDSTLVALRTQLDKRYVEPGLACDLGQWLHYFAFDVVGELTFSKRLGFLDQATDIDNIIANNWKFFSAQAPITQITWVDNLWVKNPILQRLASVKINPVVAFARKQRAEREEAAKLYGASTERTDFMTRFLDVENKHKETPPWAVNAWATSNVTAGSDSTAILLRTIFYNLLKHPNTLAALRAEIDKNTPAGEPVTWTEAQSLPYLDACIKEGGRIHPPFALPFERVVPQGGTVVCGKFIPEGTLIGMSAWVVHRDQETFGNDVEDWRPERWLECDATKRRQMENALLHFGAGHRACLGRNISYLEMYKLIPTLLKFYNIEFAEKDCPTWHVRNRWFANQSGLNVMLSKRTAPTLVDAA</sequence>
<dbReference type="GO" id="GO:0005506">
    <property type="term" value="F:iron ion binding"/>
    <property type="evidence" value="ECO:0007669"/>
    <property type="project" value="InterPro"/>
</dbReference>
<feature type="compositionally biased region" description="Polar residues" evidence="6">
    <location>
        <begin position="561"/>
        <end position="570"/>
    </location>
</feature>
<organism evidence="7 8">
    <name type="scientific">Carpinus fangiana</name>
    <dbReference type="NCBI Taxonomy" id="176857"/>
    <lineage>
        <taxon>Eukaryota</taxon>
        <taxon>Viridiplantae</taxon>
        <taxon>Streptophyta</taxon>
        <taxon>Embryophyta</taxon>
        <taxon>Tracheophyta</taxon>
        <taxon>Spermatophyta</taxon>
        <taxon>Magnoliopsida</taxon>
        <taxon>eudicotyledons</taxon>
        <taxon>Gunneridae</taxon>
        <taxon>Pentapetalae</taxon>
        <taxon>rosids</taxon>
        <taxon>fabids</taxon>
        <taxon>Fagales</taxon>
        <taxon>Betulaceae</taxon>
        <taxon>Carpinus</taxon>
    </lineage>
</organism>
<dbReference type="GO" id="GO:0020037">
    <property type="term" value="F:heme binding"/>
    <property type="evidence" value="ECO:0007669"/>
    <property type="project" value="InterPro"/>
</dbReference>
<dbReference type="PRINTS" id="PR00385">
    <property type="entry name" value="P450"/>
</dbReference>
<dbReference type="InterPro" id="IPR002401">
    <property type="entry name" value="Cyt_P450_E_grp-I"/>
</dbReference>
<comment type="cofactor">
    <cofactor evidence="1 5">
        <name>heme</name>
        <dbReference type="ChEBI" id="CHEBI:30413"/>
    </cofactor>
</comment>
<accession>A0A5N6KT11</accession>
<dbReference type="PRINTS" id="PR00463">
    <property type="entry name" value="EP450I"/>
</dbReference>
<feature type="compositionally biased region" description="Basic and acidic residues" evidence="6">
    <location>
        <begin position="527"/>
        <end position="556"/>
    </location>
</feature>
<dbReference type="OrthoDB" id="3934656at2759"/>
<feature type="region of interest" description="Disordered" evidence="6">
    <location>
        <begin position="103"/>
        <end position="173"/>
    </location>
</feature>
<feature type="binding site" description="axial binding residue" evidence="5">
    <location>
        <position position="1155"/>
    </location>
    <ligand>
        <name>heme</name>
        <dbReference type="ChEBI" id="CHEBI:30413"/>
    </ligand>
    <ligandPart>
        <name>Fe</name>
        <dbReference type="ChEBI" id="CHEBI:18248"/>
    </ligandPart>
</feature>
<evidence type="ECO:0000256" key="6">
    <source>
        <dbReference type="SAM" id="MobiDB-lite"/>
    </source>
</evidence>
<feature type="compositionally biased region" description="Polar residues" evidence="6">
    <location>
        <begin position="585"/>
        <end position="595"/>
    </location>
</feature>
<dbReference type="GO" id="GO:0044550">
    <property type="term" value="P:secondary metabolite biosynthetic process"/>
    <property type="evidence" value="ECO:0007669"/>
    <property type="project" value="UniProtKB-ARBA"/>
</dbReference>
<dbReference type="Proteomes" id="UP000327013">
    <property type="component" value="Unassembled WGS sequence"/>
</dbReference>
<dbReference type="FunFam" id="1.10.630.10:FF:000050">
    <property type="entry name" value="Cytochrome P450 monooxygenase"/>
    <property type="match status" value="1"/>
</dbReference>
<feature type="compositionally biased region" description="Polar residues" evidence="6">
    <location>
        <begin position="26"/>
        <end position="36"/>
    </location>
</feature>
<dbReference type="GO" id="GO:0016705">
    <property type="term" value="F:oxidoreductase activity, acting on paired donors, with incorporation or reduction of molecular oxygen"/>
    <property type="evidence" value="ECO:0007669"/>
    <property type="project" value="InterPro"/>
</dbReference>
<feature type="compositionally biased region" description="Basic and acidic residues" evidence="6">
    <location>
        <begin position="308"/>
        <end position="319"/>
    </location>
</feature>
<protein>
    <submittedName>
        <fullName evidence="7">Uncharacterized protein</fullName>
    </submittedName>
</protein>
<evidence type="ECO:0000256" key="4">
    <source>
        <dbReference type="ARBA" id="ARBA00023004"/>
    </source>
</evidence>
<dbReference type="InterPro" id="IPR017972">
    <property type="entry name" value="Cyt_P450_CS"/>
</dbReference>
<dbReference type="PROSITE" id="PS00086">
    <property type="entry name" value="CYTOCHROME_P450"/>
    <property type="match status" value="1"/>
</dbReference>
<dbReference type="CDD" id="cd11060">
    <property type="entry name" value="CYP57A1-like"/>
    <property type="match status" value="1"/>
</dbReference>
<evidence type="ECO:0000313" key="7">
    <source>
        <dbReference type="EMBL" id="KAB8343000.1"/>
    </source>
</evidence>
<feature type="compositionally biased region" description="Low complexity" evidence="6">
    <location>
        <begin position="511"/>
        <end position="525"/>
    </location>
</feature>
<feature type="region of interest" description="Disordered" evidence="6">
    <location>
        <begin position="509"/>
        <end position="599"/>
    </location>
</feature>
<dbReference type="InterPro" id="IPR050121">
    <property type="entry name" value="Cytochrome_P450_monoxygenase"/>
</dbReference>
<dbReference type="SUPFAM" id="SSF48264">
    <property type="entry name" value="Cytochrome P450"/>
    <property type="match status" value="1"/>
</dbReference>
<keyword evidence="8" id="KW-1185">Reference proteome</keyword>
<dbReference type="EMBL" id="VIBQ01000012">
    <property type="protein sequence ID" value="KAB8343000.1"/>
    <property type="molecule type" value="Genomic_DNA"/>
</dbReference>
<dbReference type="Gene3D" id="1.10.630.10">
    <property type="entry name" value="Cytochrome P450"/>
    <property type="match status" value="1"/>
</dbReference>
<name>A0A5N6KT11_9ROSI</name>
<evidence type="ECO:0000256" key="1">
    <source>
        <dbReference type="ARBA" id="ARBA00001971"/>
    </source>
</evidence>
<dbReference type="GO" id="GO:0004497">
    <property type="term" value="F:monooxygenase activity"/>
    <property type="evidence" value="ECO:0007669"/>
    <property type="project" value="InterPro"/>
</dbReference>
<dbReference type="InterPro" id="IPR001128">
    <property type="entry name" value="Cyt_P450"/>
</dbReference>